<dbReference type="EMBL" id="JBFDAA010000009">
    <property type="protein sequence ID" value="KAL1129329.1"/>
    <property type="molecule type" value="Genomic_DNA"/>
</dbReference>
<organism evidence="2 3">
    <name type="scientific">Ranatra chinensis</name>
    <dbReference type="NCBI Taxonomy" id="642074"/>
    <lineage>
        <taxon>Eukaryota</taxon>
        <taxon>Metazoa</taxon>
        <taxon>Ecdysozoa</taxon>
        <taxon>Arthropoda</taxon>
        <taxon>Hexapoda</taxon>
        <taxon>Insecta</taxon>
        <taxon>Pterygota</taxon>
        <taxon>Neoptera</taxon>
        <taxon>Paraneoptera</taxon>
        <taxon>Hemiptera</taxon>
        <taxon>Heteroptera</taxon>
        <taxon>Panheteroptera</taxon>
        <taxon>Nepomorpha</taxon>
        <taxon>Nepidae</taxon>
        <taxon>Ranatrinae</taxon>
        <taxon>Ranatra</taxon>
    </lineage>
</organism>
<reference evidence="2 3" key="1">
    <citation type="submission" date="2024-07" db="EMBL/GenBank/DDBJ databases">
        <title>Chromosome-level genome assembly of the water stick insect Ranatra chinensis (Heteroptera: Nepidae).</title>
        <authorList>
            <person name="Liu X."/>
        </authorList>
    </citation>
    <scope>NUCLEOTIDE SEQUENCE [LARGE SCALE GENOMIC DNA]</scope>
    <source>
        <strain evidence="2">Cailab_2021Rc</strain>
        <tissue evidence="2">Muscle</tissue>
    </source>
</reference>
<gene>
    <name evidence="2" type="ORF">AAG570_013858</name>
</gene>
<protein>
    <submittedName>
        <fullName evidence="2">Uncharacterized protein</fullName>
    </submittedName>
</protein>
<sequence>MAIRRNRFGPTDSDQETTDHGREVPGVVPGRWAYCGRVIPWTRPSHDTQGANNAGDGTPGEERQPHHHTTAPDRDRPLNGRPRRPPPHHRHTPTTAIRPG</sequence>
<feature type="region of interest" description="Disordered" evidence="1">
    <location>
        <begin position="1"/>
        <end position="100"/>
    </location>
</feature>
<comment type="caution">
    <text evidence="2">The sequence shown here is derived from an EMBL/GenBank/DDBJ whole genome shotgun (WGS) entry which is preliminary data.</text>
</comment>
<dbReference type="AlphaFoldDB" id="A0ABD0Z1M7"/>
<feature type="compositionally biased region" description="Basic and acidic residues" evidence="1">
    <location>
        <begin position="60"/>
        <end position="78"/>
    </location>
</feature>
<keyword evidence="3" id="KW-1185">Reference proteome</keyword>
<feature type="compositionally biased region" description="Basic residues" evidence="1">
    <location>
        <begin position="81"/>
        <end position="92"/>
    </location>
</feature>
<evidence type="ECO:0000313" key="2">
    <source>
        <dbReference type="EMBL" id="KAL1129329.1"/>
    </source>
</evidence>
<name>A0ABD0Z1M7_9HEMI</name>
<evidence type="ECO:0000256" key="1">
    <source>
        <dbReference type="SAM" id="MobiDB-lite"/>
    </source>
</evidence>
<proteinExistence type="predicted"/>
<accession>A0ABD0Z1M7</accession>
<evidence type="ECO:0000313" key="3">
    <source>
        <dbReference type="Proteomes" id="UP001558652"/>
    </source>
</evidence>
<dbReference type="Proteomes" id="UP001558652">
    <property type="component" value="Unassembled WGS sequence"/>
</dbReference>